<proteinExistence type="predicted"/>
<name>A0A327WL69_LARAB</name>
<feature type="compositionally biased region" description="Polar residues" evidence="1">
    <location>
        <begin position="1"/>
        <end position="13"/>
    </location>
</feature>
<dbReference type="EMBL" id="QLMC01000008">
    <property type="protein sequence ID" value="RAJ92141.1"/>
    <property type="molecule type" value="Genomic_DNA"/>
</dbReference>
<keyword evidence="3" id="KW-1185">Reference proteome</keyword>
<feature type="region of interest" description="Disordered" evidence="1">
    <location>
        <begin position="1"/>
        <end position="48"/>
    </location>
</feature>
<evidence type="ECO:0000313" key="2">
    <source>
        <dbReference type="EMBL" id="RAJ92141.1"/>
    </source>
</evidence>
<dbReference type="RefSeq" id="WP_146624551.1">
    <property type="nucleotide sequence ID" value="NZ_QLMC01000008.1"/>
</dbReference>
<sequence>MEDQTRQSVNSNSRRTDYNRESQTSEEPQEIPPLSEADTAPMFTDLGLGAEDSYNKAGDEAIDTMLYTDTHTAINTAENRSNSLAYEGDIDDLTSEIDPEEEF</sequence>
<dbReference type="AlphaFoldDB" id="A0A327WL69"/>
<dbReference type="Proteomes" id="UP000248790">
    <property type="component" value="Unassembled WGS sequence"/>
</dbReference>
<protein>
    <submittedName>
        <fullName evidence="2">Uncharacterized protein</fullName>
    </submittedName>
</protein>
<reference evidence="2 3" key="1">
    <citation type="submission" date="2018-06" db="EMBL/GenBank/DDBJ databases">
        <title>Genomic Encyclopedia of Archaeal and Bacterial Type Strains, Phase II (KMG-II): from individual species to whole genera.</title>
        <authorList>
            <person name="Goeker M."/>
        </authorList>
    </citation>
    <scope>NUCLEOTIDE SEQUENCE [LARGE SCALE GENOMIC DNA]</scope>
    <source>
        <strain evidence="2 3">DSM 21851</strain>
    </source>
</reference>
<gene>
    <name evidence="2" type="ORF">LX87_05105</name>
</gene>
<accession>A0A327WL69</accession>
<evidence type="ECO:0000313" key="3">
    <source>
        <dbReference type="Proteomes" id="UP000248790"/>
    </source>
</evidence>
<dbReference type="OrthoDB" id="960486at2"/>
<organism evidence="2 3">
    <name type="scientific">Larkinella arboricola</name>
    <dbReference type="NCBI Taxonomy" id="643671"/>
    <lineage>
        <taxon>Bacteria</taxon>
        <taxon>Pseudomonadati</taxon>
        <taxon>Bacteroidota</taxon>
        <taxon>Cytophagia</taxon>
        <taxon>Cytophagales</taxon>
        <taxon>Spirosomataceae</taxon>
        <taxon>Larkinella</taxon>
    </lineage>
</organism>
<evidence type="ECO:0000256" key="1">
    <source>
        <dbReference type="SAM" id="MobiDB-lite"/>
    </source>
</evidence>
<comment type="caution">
    <text evidence="2">The sequence shown here is derived from an EMBL/GenBank/DDBJ whole genome shotgun (WGS) entry which is preliminary data.</text>
</comment>